<dbReference type="Proteomes" id="UP000284902">
    <property type="component" value="Unassembled WGS sequence"/>
</dbReference>
<keyword evidence="4" id="KW-0804">Transcription</keyword>
<evidence type="ECO:0000313" key="7">
    <source>
        <dbReference type="Proteomes" id="UP000284902"/>
    </source>
</evidence>
<feature type="domain" description="HTH lysR-type" evidence="5">
    <location>
        <begin position="3"/>
        <end position="60"/>
    </location>
</feature>
<dbReference type="PANTHER" id="PTHR30419">
    <property type="entry name" value="HTH-TYPE TRANSCRIPTIONAL REGULATOR YBHD"/>
    <property type="match status" value="1"/>
</dbReference>
<dbReference type="EMBL" id="QRHG01000008">
    <property type="protein sequence ID" value="RHF61976.1"/>
    <property type="molecule type" value="Genomic_DNA"/>
</dbReference>
<evidence type="ECO:0000313" key="6">
    <source>
        <dbReference type="EMBL" id="RHF61976.1"/>
    </source>
</evidence>
<proteinExistence type="inferred from homology"/>
<dbReference type="Gene3D" id="3.40.190.290">
    <property type="match status" value="1"/>
</dbReference>
<evidence type="ECO:0000259" key="5">
    <source>
        <dbReference type="PROSITE" id="PS50931"/>
    </source>
</evidence>
<dbReference type="SUPFAM" id="SSF53850">
    <property type="entry name" value="Periplasmic binding protein-like II"/>
    <property type="match status" value="1"/>
</dbReference>
<evidence type="ECO:0000256" key="4">
    <source>
        <dbReference type="ARBA" id="ARBA00023163"/>
    </source>
</evidence>
<dbReference type="InterPro" id="IPR036390">
    <property type="entry name" value="WH_DNA-bd_sf"/>
</dbReference>
<evidence type="ECO:0000256" key="3">
    <source>
        <dbReference type="ARBA" id="ARBA00023125"/>
    </source>
</evidence>
<accession>A0A414P6Z0</accession>
<comment type="caution">
    <text evidence="6">The sequence shown here is derived from an EMBL/GenBank/DDBJ whole genome shotgun (WGS) entry which is preliminary data.</text>
</comment>
<organism evidence="6 7">
    <name type="scientific">[Ruminococcus] lactaris</name>
    <dbReference type="NCBI Taxonomy" id="46228"/>
    <lineage>
        <taxon>Bacteria</taxon>
        <taxon>Bacillati</taxon>
        <taxon>Bacillota</taxon>
        <taxon>Clostridia</taxon>
        <taxon>Lachnospirales</taxon>
        <taxon>Lachnospiraceae</taxon>
        <taxon>Mediterraneibacter</taxon>
    </lineage>
</organism>
<evidence type="ECO:0000256" key="2">
    <source>
        <dbReference type="ARBA" id="ARBA00023015"/>
    </source>
</evidence>
<dbReference type="GO" id="GO:0003700">
    <property type="term" value="F:DNA-binding transcription factor activity"/>
    <property type="evidence" value="ECO:0007669"/>
    <property type="project" value="InterPro"/>
</dbReference>
<protein>
    <submittedName>
        <fullName evidence="6">LysR family transcriptional regulator</fullName>
    </submittedName>
</protein>
<dbReference type="PANTHER" id="PTHR30419:SF28">
    <property type="entry name" value="HTH-TYPE TRANSCRIPTIONAL REGULATOR BSDA"/>
    <property type="match status" value="1"/>
</dbReference>
<reference evidence="6 7" key="1">
    <citation type="submission" date="2018-08" db="EMBL/GenBank/DDBJ databases">
        <title>A genome reference for cultivated species of the human gut microbiota.</title>
        <authorList>
            <person name="Zou Y."/>
            <person name="Xue W."/>
            <person name="Luo G."/>
        </authorList>
    </citation>
    <scope>NUCLEOTIDE SEQUENCE [LARGE SCALE GENOMIC DNA]</scope>
    <source>
        <strain evidence="6 7">AM25-1LB</strain>
    </source>
</reference>
<comment type="similarity">
    <text evidence="1">Belongs to the LysR transcriptional regulatory family.</text>
</comment>
<name>A0A414P6Z0_9FIRM</name>
<dbReference type="Pfam" id="PF00126">
    <property type="entry name" value="HTH_1"/>
    <property type="match status" value="1"/>
</dbReference>
<dbReference type="InterPro" id="IPR005119">
    <property type="entry name" value="LysR_subst-bd"/>
</dbReference>
<dbReference type="GO" id="GO:0003677">
    <property type="term" value="F:DNA binding"/>
    <property type="evidence" value="ECO:0007669"/>
    <property type="project" value="UniProtKB-KW"/>
</dbReference>
<dbReference type="PROSITE" id="PS50931">
    <property type="entry name" value="HTH_LYSR"/>
    <property type="match status" value="1"/>
</dbReference>
<dbReference type="AlphaFoldDB" id="A0A414P6Z0"/>
<dbReference type="CDD" id="cd05466">
    <property type="entry name" value="PBP2_LTTR_substrate"/>
    <property type="match status" value="1"/>
</dbReference>
<dbReference type="FunFam" id="1.10.10.10:FF:000001">
    <property type="entry name" value="LysR family transcriptional regulator"/>
    <property type="match status" value="1"/>
</dbReference>
<evidence type="ECO:0000256" key="1">
    <source>
        <dbReference type="ARBA" id="ARBA00009437"/>
    </source>
</evidence>
<dbReference type="SUPFAM" id="SSF46785">
    <property type="entry name" value="Winged helix' DNA-binding domain"/>
    <property type="match status" value="1"/>
</dbReference>
<dbReference type="Gene3D" id="1.10.10.10">
    <property type="entry name" value="Winged helix-like DNA-binding domain superfamily/Winged helix DNA-binding domain"/>
    <property type="match status" value="1"/>
</dbReference>
<sequence>MDMNIQKYKAFVTTVSCGSFTKAAEILNYSQSGISRMIHDLEKEWKVILLKRSKLGVRLTSSGMKLLPYAENVCKEYEKLQTEVDELQGLKSGLIRIGTFSSVATHWLPNIIREFQKDYPEIDYEMLLGDYTEIEEWILEGRVDCGFLRLPTHAELDTVFLEQDRLLVVLPEGHPLAEYRKIPVSALCEEPFMLLEKGAKAEVSEIFERSHLTPKVHFTTWDDYAIMAMVEGGLGISVLPELILKRIPYRIVARELEIPAYRNIGLAMRSRKTAQPAVQRFLEYLQYRQVENTEERKISDGDQASFI</sequence>
<dbReference type="InterPro" id="IPR036388">
    <property type="entry name" value="WH-like_DNA-bd_sf"/>
</dbReference>
<keyword evidence="2" id="KW-0805">Transcription regulation</keyword>
<dbReference type="RefSeq" id="WP_118212673.1">
    <property type="nucleotide sequence ID" value="NZ_JAQEAN010000006.1"/>
</dbReference>
<gene>
    <name evidence="6" type="ORF">DW672_04485</name>
</gene>
<keyword evidence="3" id="KW-0238">DNA-binding</keyword>
<dbReference type="Pfam" id="PF03466">
    <property type="entry name" value="LysR_substrate"/>
    <property type="match status" value="1"/>
</dbReference>
<dbReference type="InterPro" id="IPR050950">
    <property type="entry name" value="HTH-type_LysR_regulators"/>
</dbReference>
<dbReference type="InterPro" id="IPR000847">
    <property type="entry name" value="LysR_HTH_N"/>
</dbReference>
<dbReference type="GO" id="GO:0005829">
    <property type="term" value="C:cytosol"/>
    <property type="evidence" value="ECO:0007669"/>
    <property type="project" value="TreeGrafter"/>
</dbReference>